<sequence length="72" mass="7989">MKITYDKEVDAAYIKMSDGQPTGVIEIAEGVNLDMTEDGQIIGIEILDATKKFPLQTLFCCEYEPQFIVGEA</sequence>
<protein>
    <submittedName>
        <fullName evidence="1">DUF2283 domain-containing protein</fullName>
    </submittedName>
</protein>
<dbReference type="AlphaFoldDB" id="A0A832A3L9"/>
<gene>
    <name evidence="1" type="ORF">ENS06_08175</name>
</gene>
<dbReference type="PANTHER" id="PTHR37029:SF1">
    <property type="entry name" value="SSR1768 PROTEIN"/>
    <property type="match status" value="1"/>
</dbReference>
<dbReference type="InterPro" id="IPR019270">
    <property type="entry name" value="DUF2283"/>
</dbReference>
<proteinExistence type="predicted"/>
<dbReference type="PANTHER" id="PTHR37029">
    <property type="entry name" value="SSR1768 PROTEIN"/>
    <property type="match status" value="1"/>
</dbReference>
<comment type="caution">
    <text evidence="1">The sequence shown here is derived from an EMBL/GenBank/DDBJ whole genome shotgun (WGS) entry which is preliminary data.</text>
</comment>
<accession>A0A832A3L9</accession>
<dbReference type="Pfam" id="PF10049">
    <property type="entry name" value="DUF2283"/>
    <property type="match status" value="1"/>
</dbReference>
<name>A0A832A3L9_9BACT</name>
<organism evidence="1">
    <name type="scientific">Desulfacinum infernum</name>
    <dbReference type="NCBI Taxonomy" id="35837"/>
    <lineage>
        <taxon>Bacteria</taxon>
        <taxon>Pseudomonadati</taxon>
        <taxon>Thermodesulfobacteriota</taxon>
        <taxon>Syntrophobacteria</taxon>
        <taxon>Syntrophobacterales</taxon>
        <taxon>Syntrophobacteraceae</taxon>
        <taxon>Desulfacinum</taxon>
    </lineage>
</organism>
<dbReference type="EMBL" id="DSTK01000023">
    <property type="protein sequence ID" value="HFK97286.1"/>
    <property type="molecule type" value="Genomic_DNA"/>
</dbReference>
<evidence type="ECO:0000313" key="1">
    <source>
        <dbReference type="EMBL" id="HFK97286.1"/>
    </source>
</evidence>
<reference evidence="1" key="1">
    <citation type="journal article" date="2020" name="mSystems">
        <title>Genome- and Community-Level Interaction Insights into Carbon Utilization and Element Cycling Functions of Hydrothermarchaeota in Hydrothermal Sediment.</title>
        <authorList>
            <person name="Zhou Z."/>
            <person name="Liu Y."/>
            <person name="Xu W."/>
            <person name="Pan J."/>
            <person name="Luo Z.H."/>
            <person name="Li M."/>
        </authorList>
    </citation>
    <scope>NUCLEOTIDE SEQUENCE [LARGE SCALE GENOMIC DNA]</scope>
    <source>
        <strain evidence="1">SpSt-456</strain>
    </source>
</reference>